<comment type="similarity">
    <text evidence="1">Belongs to the phD/YefM antitoxin family.</text>
</comment>
<proteinExistence type="inferred from homology"/>
<evidence type="ECO:0000256" key="1">
    <source>
        <dbReference type="ARBA" id="ARBA00009981"/>
    </source>
</evidence>
<dbReference type="InterPro" id="IPR036165">
    <property type="entry name" value="YefM-like_sf"/>
</dbReference>
<gene>
    <name evidence="2" type="ORF">FD28_GL000554</name>
</gene>
<evidence type="ECO:0000313" key="2">
    <source>
        <dbReference type="EMBL" id="KRL94402.1"/>
    </source>
</evidence>
<dbReference type="OrthoDB" id="2298750at2"/>
<dbReference type="STRING" id="1423753.FD28_GL000554"/>
<dbReference type="Proteomes" id="UP000051580">
    <property type="component" value="Unassembled WGS sequence"/>
</dbReference>
<accession>A0A0R1UTR4</accession>
<sequence length="77" mass="8750">MKMTPFTHLHAHPEFLLKRVIQTNHPLEVAISDQQSVVVLSKQRYEQLLELNYLWAAGSLPQALQQAQLTASNTPQT</sequence>
<dbReference type="EMBL" id="AZFS01000059">
    <property type="protein sequence ID" value="KRL94402.1"/>
    <property type="molecule type" value="Genomic_DNA"/>
</dbReference>
<reference evidence="2 3" key="1">
    <citation type="journal article" date="2015" name="Genome Announc.">
        <title>Expanding the biotechnology potential of lactobacilli through comparative genomics of 213 strains and associated genera.</title>
        <authorList>
            <person name="Sun Z."/>
            <person name="Harris H.M."/>
            <person name="McCann A."/>
            <person name="Guo C."/>
            <person name="Argimon S."/>
            <person name="Zhang W."/>
            <person name="Yang X."/>
            <person name="Jeffery I.B."/>
            <person name="Cooney J.C."/>
            <person name="Kagawa T.F."/>
            <person name="Liu W."/>
            <person name="Song Y."/>
            <person name="Salvetti E."/>
            <person name="Wrobel A."/>
            <person name="Rasinkangas P."/>
            <person name="Parkhill J."/>
            <person name="Rea M.C."/>
            <person name="O'Sullivan O."/>
            <person name="Ritari J."/>
            <person name="Douillard F.P."/>
            <person name="Paul Ross R."/>
            <person name="Yang R."/>
            <person name="Briner A.E."/>
            <person name="Felis G.E."/>
            <person name="de Vos W.M."/>
            <person name="Barrangou R."/>
            <person name="Klaenhammer T.R."/>
            <person name="Caufield P.W."/>
            <person name="Cui Y."/>
            <person name="Zhang H."/>
            <person name="O'Toole P.W."/>
        </authorList>
    </citation>
    <scope>NUCLEOTIDE SEQUENCE [LARGE SCALE GENOMIC DNA]</scope>
    <source>
        <strain evidence="2 3">DSM 16381</strain>
    </source>
</reference>
<keyword evidence="3" id="KW-1185">Reference proteome</keyword>
<dbReference type="SUPFAM" id="SSF143120">
    <property type="entry name" value="YefM-like"/>
    <property type="match status" value="1"/>
</dbReference>
<evidence type="ECO:0008006" key="4">
    <source>
        <dbReference type="Google" id="ProtNLM"/>
    </source>
</evidence>
<dbReference type="RefSeq" id="WP_057734195.1">
    <property type="nucleotide sequence ID" value="NZ_AZFS01000059.1"/>
</dbReference>
<dbReference type="Gene3D" id="3.40.1620.10">
    <property type="entry name" value="YefM-like domain"/>
    <property type="match status" value="1"/>
</dbReference>
<protein>
    <recommendedName>
        <fullName evidence="4">Antitoxin</fullName>
    </recommendedName>
</protein>
<organism evidence="2 3">
    <name type="scientific">Levilactobacillus hammesii DSM 16381</name>
    <dbReference type="NCBI Taxonomy" id="1423753"/>
    <lineage>
        <taxon>Bacteria</taxon>
        <taxon>Bacillati</taxon>
        <taxon>Bacillota</taxon>
        <taxon>Bacilli</taxon>
        <taxon>Lactobacillales</taxon>
        <taxon>Lactobacillaceae</taxon>
        <taxon>Levilactobacillus</taxon>
    </lineage>
</organism>
<dbReference type="PATRIC" id="fig|1423753.3.peg.577"/>
<comment type="caution">
    <text evidence="2">The sequence shown here is derived from an EMBL/GenBank/DDBJ whole genome shotgun (WGS) entry which is preliminary data.</text>
</comment>
<name>A0A0R1UTR4_9LACO</name>
<dbReference type="AlphaFoldDB" id="A0A0R1UTR4"/>
<evidence type="ECO:0000313" key="3">
    <source>
        <dbReference type="Proteomes" id="UP000051580"/>
    </source>
</evidence>